<reference evidence="1" key="1">
    <citation type="submission" date="2023-05" db="EMBL/GenBank/DDBJ databases">
        <title>Nepenthes gracilis genome sequencing.</title>
        <authorList>
            <person name="Fukushima K."/>
        </authorList>
    </citation>
    <scope>NUCLEOTIDE SEQUENCE</scope>
    <source>
        <strain evidence="1">SING2019-196</strain>
    </source>
</reference>
<dbReference type="AlphaFoldDB" id="A0AAD3XLQ3"/>
<keyword evidence="2" id="KW-1185">Reference proteome</keyword>
<accession>A0AAD3XLQ3</accession>
<evidence type="ECO:0000313" key="1">
    <source>
        <dbReference type="EMBL" id="GMH08911.1"/>
    </source>
</evidence>
<name>A0AAD3XLQ3_NEPGR</name>
<dbReference type="EMBL" id="BSYO01000008">
    <property type="protein sequence ID" value="GMH08911.1"/>
    <property type="molecule type" value="Genomic_DNA"/>
</dbReference>
<dbReference type="Proteomes" id="UP001279734">
    <property type="component" value="Unassembled WGS sequence"/>
</dbReference>
<evidence type="ECO:0000313" key="2">
    <source>
        <dbReference type="Proteomes" id="UP001279734"/>
    </source>
</evidence>
<protein>
    <submittedName>
        <fullName evidence="1">Uncharacterized protein</fullName>
    </submittedName>
</protein>
<proteinExistence type="predicted"/>
<sequence>MLPLVVPNYGRILSVCYFIEKKLALPLVDSTLRRLWAKWSLKRGLVNSEGSSPDLHSPSRVKIPIALGISPSAVIFTANSLALWDD</sequence>
<gene>
    <name evidence="1" type="ORF">Nepgr_010751</name>
</gene>
<comment type="caution">
    <text evidence="1">The sequence shown here is derived from an EMBL/GenBank/DDBJ whole genome shotgun (WGS) entry which is preliminary data.</text>
</comment>
<organism evidence="1 2">
    <name type="scientific">Nepenthes gracilis</name>
    <name type="common">Slender pitcher plant</name>
    <dbReference type="NCBI Taxonomy" id="150966"/>
    <lineage>
        <taxon>Eukaryota</taxon>
        <taxon>Viridiplantae</taxon>
        <taxon>Streptophyta</taxon>
        <taxon>Embryophyta</taxon>
        <taxon>Tracheophyta</taxon>
        <taxon>Spermatophyta</taxon>
        <taxon>Magnoliopsida</taxon>
        <taxon>eudicotyledons</taxon>
        <taxon>Gunneridae</taxon>
        <taxon>Pentapetalae</taxon>
        <taxon>Caryophyllales</taxon>
        <taxon>Nepenthaceae</taxon>
        <taxon>Nepenthes</taxon>
    </lineage>
</organism>